<comment type="caution">
    <text evidence="3">The sequence shown here is derived from an EMBL/GenBank/DDBJ whole genome shotgun (WGS) entry which is preliminary data.</text>
</comment>
<proteinExistence type="predicted"/>
<dbReference type="InterPro" id="IPR055946">
    <property type="entry name" value="DUF7524"/>
</dbReference>
<reference evidence="3 4" key="1">
    <citation type="journal article" date="2014" name="Int. J. Syst. Evol. Microbiol.">
        <title>Complete genome sequence of Corynebacterium casei LMG S-19264T (=DSM 44701T), isolated from a smear-ripened cheese.</title>
        <authorList>
            <consortium name="US DOE Joint Genome Institute (JGI-PGF)"/>
            <person name="Walter F."/>
            <person name="Albersmeier A."/>
            <person name="Kalinowski J."/>
            <person name="Ruckert C."/>
        </authorList>
    </citation>
    <scope>NUCLEOTIDE SEQUENCE [LARGE SCALE GENOMIC DNA]</scope>
    <source>
        <strain evidence="3 4">CGMCC 4.7215</strain>
    </source>
</reference>
<evidence type="ECO:0000313" key="4">
    <source>
        <dbReference type="Proteomes" id="UP001596414"/>
    </source>
</evidence>
<organism evidence="3 4">
    <name type="scientific">Halovenus rubra</name>
    <dbReference type="NCBI Taxonomy" id="869890"/>
    <lineage>
        <taxon>Archaea</taxon>
        <taxon>Methanobacteriati</taxon>
        <taxon>Methanobacteriota</taxon>
        <taxon>Stenosarchaea group</taxon>
        <taxon>Halobacteria</taxon>
        <taxon>Halobacteriales</taxon>
        <taxon>Haloarculaceae</taxon>
        <taxon>Halovenus</taxon>
    </lineage>
</organism>
<evidence type="ECO:0000256" key="2">
    <source>
        <dbReference type="SAM" id="Phobius"/>
    </source>
</evidence>
<dbReference type="AlphaFoldDB" id="A0ABD5X8W8"/>
<accession>A0ABD5X8W8</accession>
<dbReference type="Proteomes" id="UP001596414">
    <property type="component" value="Unassembled WGS sequence"/>
</dbReference>
<dbReference type="EMBL" id="JBHSZQ010000020">
    <property type="protein sequence ID" value="MFC7126246.1"/>
    <property type="molecule type" value="Genomic_DNA"/>
</dbReference>
<protein>
    <submittedName>
        <fullName evidence="3">Uncharacterized protein</fullName>
    </submittedName>
</protein>
<keyword evidence="2" id="KW-1133">Transmembrane helix</keyword>
<evidence type="ECO:0000313" key="3">
    <source>
        <dbReference type="EMBL" id="MFC7126246.1"/>
    </source>
</evidence>
<evidence type="ECO:0000256" key="1">
    <source>
        <dbReference type="SAM" id="MobiDB-lite"/>
    </source>
</evidence>
<feature type="transmembrane region" description="Helical" evidence="2">
    <location>
        <begin position="142"/>
        <end position="161"/>
    </location>
</feature>
<feature type="region of interest" description="Disordered" evidence="1">
    <location>
        <begin position="112"/>
        <end position="136"/>
    </location>
</feature>
<keyword evidence="2" id="KW-0812">Transmembrane</keyword>
<feature type="transmembrane region" description="Helical" evidence="2">
    <location>
        <begin position="167"/>
        <end position="185"/>
    </location>
</feature>
<name>A0ABD5X8W8_9EURY</name>
<dbReference type="Pfam" id="PF24368">
    <property type="entry name" value="DUF7524"/>
    <property type="match status" value="1"/>
</dbReference>
<dbReference type="RefSeq" id="WP_267635800.1">
    <property type="nucleotide sequence ID" value="NZ_JAODIY010000001.1"/>
</dbReference>
<gene>
    <name evidence="3" type="ORF">ACFQJ7_09395</name>
</gene>
<sequence length="189" mass="20368">MIDELAVHISREGLHTLEVPASFETTDSFDIRLVNHSEALHVHLHLDDPLSKMATLDAGNHYVEAESERQVRVTVDERTLEQEAKLGKLKVASAYGAETRWIDIKLSKPDPKEETVQVDESLAKPQPRHEENEPGIENPARLVLGLGFGAVLIAALAAAAIGAPLVAGGAVVVFGGVLVALFFLVQDIG</sequence>
<keyword evidence="2" id="KW-0472">Membrane</keyword>